<keyword evidence="3" id="KW-0804">Transcription</keyword>
<keyword evidence="1" id="KW-0805">Transcription regulation</keyword>
<sequence length="228" mass="26084">MSAASDSIVEKVYLRIRDMAIDFEFKPGERLNEVALSKELGVSRTPLREALNRLSIEGLLRFLPGKGFFCRDLDVQEIFALYELRKSLEVSALRLAIQRATDNDIRDALSFLDSTGPEAGERSVAEMVALDEAFHERIMAMSGNAEMLRVLKNVNARIRFVRWIDMNRGDRPASQREHHRLLEALQARNEAEGVAILEQHIDRRMDQITSAIREGYAHIYMPDASRRQ</sequence>
<evidence type="ECO:0000256" key="2">
    <source>
        <dbReference type="ARBA" id="ARBA00023125"/>
    </source>
</evidence>
<dbReference type="PANTHER" id="PTHR43537:SF45">
    <property type="entry name" value="GNTR FAMILY REGULATORY PROTEIN"/>
    <property type="match status" value="1"/>
</dbReference>
<dbReference type="PANTHER" id="PTHR43537">
    <property type="entry name" value="TRANSCRIPTIONAL REGULATOR, GNTR FAMILY"/>
    <property type="match status" value="1"/>
</dbReference>
<dbReference type="InterPro" id="IPR036390">
    <property type="entry name" value="WH_DNA-bd_sf"/>
</dbReference>
<reference evidence="5 6" key="1">
    <citation type="journal article" date="2012" name="J. Bacteriol.">
        <title>Genome sequence of the highly efficient arsenite-oxidizing bacterium Achromobacter arsenitoxydans SY8.</title>
        <authorList>
            <person name="Li X."/>
            <person name="Hu Y."/>
            <person name="Gong J."/>
            <person name="Lin Y."/>
            <person name="Johnstone L."/>
            <person name="Rensing C."/>
            <person name="Wang G."/>
        </authorList>
    </citation>
    <scope>NUCLEOTIDE SEQUENCE [LARGE SCALE GENOMIC DNA]</scope>
    <source>
        <strain evidence="5 6">SY8</strain>
    </source>
</reference>
<dbReference type="SUPFAM" id="SSF46785">
    <property type="entry name" value="Winged helix' DNA-binding domain"/>
    <property type="match status" value="1"/>
</dbReference>
<dbReference type="InterPro" id="IPR036388">
    <property type="entry name" value="WH-like_DNA-bd_sf"/>
</dbReference>
<dbReference type="PATRIC" id="fig|477184.5.peg.2891"/>
<dbReference type="SUPFAM" id="SSF48008">
    <property type="entry name" value="GntR ligand-binding domain-like"/>
    <property type="match status" value="1"/>
</dbReference>
<dbReference type="InterPro" id="IPR008920">
    <property type="entry name" value="TF_FadR/GntR_C"/>
</dbReference>
<dbReference type="Gene3D" id="1.20.120.530">
    <property type="entry name" value="GntR ligand-binding domain-like"/>
    <property type="match status" value="1"/>
</dbReference>
<proteinExistence type="predicted"/>
<keyword evidence="6" id="KW-1185">Reference proteome</keyword>
<dbReference type="Proteomes" id="UP000003113">
    <property type="component" value="Unassembled WGS sequence"/>
</dbReference>
<accession>H0F818</accession>
<gene>
    <name evidence="5" type="ORF">KYC_14582</name>
</gene>
<dbReference type="GO" id="GO:0003677">
    <property type="term" value="F:DNA binding"/>
    <property type="evidence" value="ECO:0007669"/>
    <property type="project" value="UniProtKB-KW"/>
</dbReference>
<dbReference type="AlphaFoldDB" id="H0F818"/>
<feature type="domain" description="HTH gntR-type" evidence="4">
    <location>
        <begin position="6"/>
        <end position="73"/>
    </location>
</feature>
<dbReference type="SMART" id="SM00345">
    <property type="entry name" value="HTH_GNTR"/>
    <property type="match status" value="1"/>
</dbReference>
<evidence type="ECO:0000256" key="3">
    <source>
        <dbReference type="ARBA" id="ARBA00023163"/>
    </source>
</evidence>
<evidence type="ECO:0000259" key="4">
    <source>
        <dbReference type="PROSITE" id="PS50949"/>
    </source>
</evidence>
<dbReference type="Gene3D" id="1.10.10.10">
    <property type="entry name" value="Winged helix-like DNA-binding domain superfamily/Winged helix DNA-binding domain"/>
    <property type="match status" value="1"/>
</dbReference>
<dbReference type="GO" id="GO:0003700">
    <property type="term" value="F:DNA-binding transcription factor activity"/>
    <property type="evidence" value="ECO:0007669"/>
    <property type="project" value="InterPro"/>
</dbReference>
<evidence type="ECO:0000256" key="1">
    <source>
        <dbReference type="ARBA" id="ARBA00023015"/>
    </source>
</evidence>
<dbReference type="PROSITE" id="PS50949">
    <property type="entry name" value="HTH_GNTR"/>
    <property type="match status" value="1"/>
</dbReference>
<dbReference type="PRINTS" id="PR00035">
    <property type="entry name" value="HTHGNTR"/>
</dbReference>
<dbReference type="eggNOG" id="COG1802">
    <property type="taxonomic scope" value="Bacteria"/>
</dbReference>
<dbReference type="InterPro" id="IPR000524">
    <property type="entry name" value="Tscrpt_reg_HTH_GntR"/>
</dbReference>
<dbReference type="RefSeq" id="WP_008163450.1">
    <property type="nucleotide sequence ID" value="NZ_AGUF01000052.1"/>
</dbReference>
<name>H0F818_9BURK</name>
<dbReference type="EMBL" id="AGUF01000052">
    <property type="protein sequence ID" value="EHK65451.1"/>
    <property type="molecule type" value="Genomic_DNA"/>
</dbReference>
<evidence type="ECO:0000313" key="6">
    <source>
        <dbReference type="Proteomes" id="UP000003113"/>
    </source>
</evidence>
<comment type="caution">
    <text evidence="5">The sequence shown here is derived from an EMBL/GenBank/DDBJ whole genome shotgun (WGS) entry which is preliminary data.</text>
</comment>
<dbReference type="Pfam" id="PF07729">
    <property type="entry name" value="FCD"/>
    <property type="match status" value="1"/>
</dbReference>
<organism evidence="5 6">
    <name type="scientific">Achromobacter arsenitoxydans SY8</name>
    <dbReference type="NCBI Taxonomy" id="477184"/>
    <lineage>
        <taxon>Bacteria</taxon>
        <taxon>Pseudomonadati</taxon>
        <taxon>Pseudomonadota</taxon>
        <taxon>Betaproteobacteria</taxon>
        <taxon>Burkholderiales</taxon>
        <taxon>Alcaligenaceae</taxon>
        <taxon>Achromobacter</taxon>
    </lineage>
</organism>
<dbReference type="Pfam" id="PF00392">
    <property type="entry name" value="GntR"/>
    <property type="match status" value="1"/>
</dbReference>
<dbReference type="STRING" id="477184.KYC_14582"/>
<dbReference type="SMART" id="SM00895">
    <property type="entry name" value="FCD"/>
    <property type="match status" value="1"/>
</dbReference>
<evidence type="ECO:0000313" key="5">
    <source>
        <dbReference type="EMBL" id="EHK65451.1"/>
    </source>
</evidence>
<protein>
    <submittedName>
        <fullName evidence="5">GntR family transcriptional regulator</fullName>
    </submittedName>
</protein>
<keyword evidence="2" id="KW-0238">DNA-binding</keyword>
<dbReference type="InterPro" id="IPR011711">
    <property type="entry name" value="GntR_C"/>
</dbReference>
<dbReference type="CDD" id="cd07377">
    <property type="entry name" value="WHTH_GntR"/>
    <property type="match status" value="1"/>
</dbReference>